<accession>A0A7W7PTU1</accession>
<dbReference type="Proteomes" id="UP000579523">
    <property type="component" value="Unassembled WGS sequence"/>
</dbReference>
<feature type="non-terminal residue" evidence="1">
    <location>
        <position position="62"/>
    </location>
</feature>
<proteinExistence type="predicted"/>
<dbReference type="EMBL" id="JACHJI010000009">
    <property type="protein sequence ID" value="MBB4901193.1"/>
    <property type="molecule type" value="Genomic_DNA"/>
</dbReference>
<evidence type="ECO:0000313" key="2">
    <source>
        <dbReference type="Proteomes" id="UP000579523"/>
    </source>
</evidence>
<evidence type="ECO:0000313" key="1">
    <source>
        <dbReference type="EMBL" id="MBB4901193.1"/>
    </source>
</evidence>
<sequence>MSQALHTPPRAPVPPDAGGDLAALAARHGLSVSGARPSLVEYVRQLWGRRQFILAFSRAKLT</sequence>
<protein>
    <submittedName>
        <fullName evidence="1">Uncharacterized protein</fullName>
    </submittedName>
</protein>
<keyword evidence="2" id="KW-1185">Reference proteome</keyword>
<name>A0A7W7PTU1_9ACTN</name>
<organism evidence="1 2">
    <name type="scientific">Streptomyces griseomycini</name>
    <dbReference type="NCBI Taxonomy" id="66895"/>
    <lineage>
        <taxon>Bacteria</taxon>
        <taxon>Bacillati</taxon>
        <taxon>Actinomycetota</taxon>
        <taxon>Actinomycetes</taxon>
        <taxon>Kitasatosporales</taxon>
        <taxon>Streptomycetaceae</taxon>
        <taxon>Streptomyces</taxon>
    </lineage>
</organism>
<reference evidence="1 2" key="1">
    <citation type="submission" date="2020-08" db="EMBL/GenBank/DDBJ databases">
        <title>Genomic Encyclopedia of Type Strains, Phase III (KMG-III): the genomes of soil and plant-associated and newly described type strains.</title>
        <authorList>
            <person name="Whitman W."/>
        </authorList>
    </citation>
    <scope>NUCLEOTIDE SEQUENCE [LARGE SCALE GENOMIC DNA]</scope>
    <source>
        <strain evidence="1 2">CECT 3273</strain>
    </source>
</reference>
<comment type="caution">
    <text evidence="1">The sequence shown here is derived from an EMBL/GenBank/DDBJ whole genome shotgun (WGS) entry which is preliminary data.</text>
</comment>
<gene>
    <name evidence="1" type="ORF">FHS37_005273</name>
</gene>
<dbReference type="AlphaFoldDB" id="A0A7W7PTU1"/>